<dbReference type="OrthoDB" id="9801955at2"/>
<dbReference type="GO" id="GO:0016746">
    <property type="term" value="F:acyltransferase activity"/>
    <property type="evidence" value="ECO:0007669"/>
    <property type="project" value="UniProtKB-KW"/>
</dbReference>
<evidence type="ECO:0000256" key="4">
    <source>
        <dbReference type="ARBA" id="ARBA00022679"/>
    </source>
</evidence>
<dbReference type="AlphaFoldDB" id="A0A4R7RNB4"/>
<organism evidence="7 8">
    <name type="scientific">Prosthecobacter fusiformis</name>
    <dbReference type="NCBI Taxonomy" id="48464"/>
    <lineage>
        <taxon>Bacteria</taxon>
        <taxon>Pseudomonadati</taxon>
        <taxon>Verrucomicrobiota</taxon>
        <taxon>Verrucomicrobiia</taxon>
        <taxon>Verrucomicrobiales</taxon>
        <taxon>Verrucomicrobiaceae</taxon>
        <taxon>Prosthecobacter</taxon>
    </lineage>
</organism>
<comment type="subcellular location">
    <subcellularLocation>
        <location evidence="1">Cell inner membrane</location>
    </subcellularLocation>
</comment>
<evidence type="ECO:0000256" key="2">
    <source>
        <dbReference type="ARBA" id="ARBA00022475"/>
    </source>
</evidence>
<dbReference type="GO" id="GO:0005886">
    <property type="term" value="C:plasma membrane"/>
    <property type="evidence" value="ECO:0007669"/>
    <property type="project" value="UniProtKB-SubCell"/>
</dbReference>
<keyword evidence="2" id="KW-1003">Cell membrane</keyword>
<evidence type="ECO:0000313" key="7">
    <source>
        <dbReference type="EMBL" id="TDU66076.1"/>
    </source>
</evidence>
<evidence type="ECO:0000256" key="3">
    <source>
        <dbReference type="ARBA" id="ARBA00022519"/>
    </source>
</evidence>
<evidence type="ECO:0000313" key="8">
    <source>
        <dbReference type="Proteomes" id="UP000295662"/>
    </source>
</evidence>
<dbReference type="RefSeq" id="WP_133796819.1">
    <property type="nucleotide sequence ID" value="NZ_SOCA01000009.1"/>
</dbReference>
<evidence type="ECO:0000256" key="5">
    <source>
        <dbReference type="ARBA" id="ARBA00023136"/>
    </source>
</evidence>
<dbReference type="EMBL" id="SOCA01000009">
    <property type="protein sequence ID" value="TDU66076.1"/>
    <property type="molecule type" value="Genomic_DNA"/>
</dbReference>
<reference evidence="7 8" key="1">
    <citation type="submission" date="2019-03" db="EMBL/GenBank/DDBJ databases">
        <title>Genomic Encyclopedia of Archaeal and Bacterial Type Strains, Phase II (KMG-II): from individual species to whole genera.</title>
        <authorList>
            <person name="Goeker M."/>
        </authorList>
    </citation>
    <scope>NUCLEOTIDE SEQUENCE [LARGE SCALE GENOMIC DNA]</scope>
    <source>
        <strain evidence="7 8">ATCC 25309</strain>
    </source>
</reference>
<protein>
    <submittedName>
        <fullName evidence="7">KDO2-lipid IV(A) lauroyltransferase</fullName>
    </submittedName>
</protein>
<evidence type="ECO:0000256" key="1">
    <source>
        <dbReference type="ARBA" id="ARBA00004533"/>
    </source>
</evidence>
<gene>
    <name evidence="7" type="ORF">EI77_03813</name>
</gene>
<dbReference type="PANTHER" id="PTHR30606">
    <property type="entry name" value="LIPID A BIOSYNTHESIS LAUROYL ACYLTRANSFERASE"/>
    <property type="match status" value="1"/>
</dbReference>
<name>A0A4R7RNB4_9BACT</name>
<dbReference type="PANTHER" id="PTHR30606:SF10">
    <property type="entry name" value="PHOSPHATIDYLINOSITOL MANNOSIDE ACYLTRANSFERASE"/>
    <property type="match status" value="1"/>
</dbReference>
<dbReference type="CDD" id="cd07984">
    <property type="entry name" value="LPLAT_LABLAT-like"/>
    <property type="match status" value="1"/>
</dbReference>
<accession>A0A4R7RNB4</accession>
<evidence type="ECO:0000256" key="6">
    <source>
        <dbReference type="ARBA" id="ARBA00023315"/>
    </source>
</evidence>
<keyword evidence="6" id="KW-0012">Acyltransferase</keyword>
<dbReference type="InterPro" id="IPR004960">
    <property type="entry name" value="LipA_acyltrans"/>
</dbReference>
<comment type="caution">
    <text evidence="7">The sequence shown here is derived from an EMBL/GenBank/DDBJ whole genome shotgun (WGS) entry which is preliminary data.</text>
</comment>
<keyword evidence="4 7" id="KW-0808">Transferase</keyword>
<dbReference type="GO" id="GO:0009247">
    <property type="term" value="P:glycolipid biosynthetic process"/>
    <property type="evidence" value="ECO:0007669"/>
    <property type="project" value="UniProtKB-ARBA"/>
</dbReference>
<dbReference type="Proteomes" id="UP000295662">
    <property type="component" value="Unassembled WGS sequence"/>
</dbReference>
<keyword evidence="5" id="KW-0472">Membrane</keyword>
<keyword evidence="3" id="KW-0997">Cell inner membrane</keyword>
<sequence length="306" mass="34844">MEHFLYLIARAFLAFFQALPVRWVARIGRWGGALAYWVDARHRRVALKNLTMCFAGEKSPAEIRAIAKENFRRLGEVYCCAMKGMAMNDAQLRTIFSVKGEEAVRAVDADGKLVNRVFTGGHFGNFELANRMSALIPEYRAVATYRGIRPPKLDQLVYRMRTVSGNILVDRRTGADDLKRAMSEGGKLLILASDQADRSGGIELPFLGYYAWTTRAPVILAMRYKCVIFVPICYRVGLGKWVLEIGEPLRMEENGKRRSVEDLMRDINTALEVGVRRDPANWFWVHDRWKTKNKKPPRPVEESSVA</sequence>
<keyword evidence="8" id="KW-1185">Reference proteome</keyword>
<proteinExistence type="predicted"/>
<dbReference type="Pfam" id="PF03279">
    <property type="entry name" value="Lip_A_acyltrans"/>
    <property type="match status" value="1"/>
</dbReference>